<dbReference type="SUPFAM" id="SSF52743">
    <property type="entry name" value="Subtilisin-like"/>
    <property type="match status" value="1"/>
</dbReference>
<evidence type="ECO:0000256" key="5">
    <source>
        <dbReference type="ARBA" id="ARBA00022825"/>
    </source>
</evidence>
<dbReference type="InterPro" id="IPR000209">
    <property type="entry name" value="Peptidase_S8/S53_dom"/>
</dbReference>
<evidence type="ECO:0000313" key="12">
    <source>
        <dbReference type="Proteomes" id="UP000754883"/>
    </source>
</evidence>
<proteinExistence type="inferred from homology"/>
<reference evidence="12" key="1">
    <citation type="submission" date="2019-06" db="EMBL/GenBank/DDBJ databases">
        <authorList>
            <person name="Broberg M."/>
        </authorList>
    </citation>
    <scope>NUCLEOTIDE SEQUENCE [LARGE SCALE GENOMIC DNA]</scope>
</reference>
<name>A0A9N9UIY1_9HYPO</name>
<feature type="domain" description="Peptidase S8/S53" evidence="9">
    <location>
        <begin position="146"/>
        <end position="393"/>
    </location>
</feature>
<evidence type="ECO:0000256" key="6">
    <source>
        <dbReference type="PROSITE-ProRule" id="PRU01240"/>
    </source>
</evidence>
<feature type="active site" description="Charge relay system" evidence="6">
    <location>
        <position position="362"/>
    </location>
</feature>
<keyword evidence="2 6" id="KW-0645">Protease</keyword>
<feature type="domain" description="Inhibitor I9" evidence="10">
    <location>
        <begin position="28"/>
        <end position="102"/>
    </location>
</feature>
<dbReference type="InterPro" id="IPR023828">
    <property type="entry name" value="Peptidase_S8_Ser-AS"/>
</dbReference>
<protein>
    <recommendedName>
        <fullName evidence="13">Peptidase S8/S53 domain-containing protein</fullName>
    </recommendedName>
</protein>
<dbReference type="PROSITE" id="PS00138">
    <property type="entry name" value="SUBTILASE_SER"/>
    <property type="match status" value="1"/>
</dbReference>
<evidence type="ECO:0000256" key="2">
    <source>
        <dbReference type="ARBA" id="ARBA00022670"/>
    </source>
</evidence>
<feature type="chain" id="PRO_5040446042" description="Peptidase S8/S53 domain-containing protein" evidence="8">
    <location>
        <begin position="21"/>
        <end position="443"/>
    </location>
</feature>
<dbReference type="PROSITE" id="PS00137">
    <property type="entry name" value="SUBTILASE_HIS"/>
    <property type="match status" value="1"/>
</dbReference>
<dbReference type="EMBL" id="CABFNO020001446">
    <property type="protein sequence ID" value="CAG9988178.1"/>
    <property type="molecule type" value="Genomic_DNA"/>
</dbReference>
<reference evidence="11 12" key="2">
    <citation type="submission" date="2021-10" db="EMBL/GenBank/DDBJ databases">
        <authorList>
            <person name="Piombo E."/>
        </authorList>
    </citation>
    <scope>NUCLEOTIDE SEQUENCE [LARGE SCALE GENOMIC DNA]</scope>
</reference>
<dbReference type="PRINTS" id="PR00723">
    <property type="entry name" value="SUBTILISIN"/>
</dbReference>
<keyword evidence="12" id="KW-1185">Reference proteome</keyword>
<evidence type="ECO:0000259" key="10">
    <source>
        <dbReference type="Pfam" id="PF05922"/>
    </source>
</evidence>
<dbReference type="InterPro" id="IPR023827">
    <property type="entry name" value="Peptidase_S8_Asp-AS"/>
</dbReference>
<evidence type="ECO:0008006" key="13">
    <source>
        <dbReference type="Google" id="ProtNLM"/>
    </source>
</evidence>
<sequence length="443" mass="48774">MWKTARYLLVLVCLLYTVSCHETNPGHYLIVLRDDVDTQLHEHIAWVNDLNRNSSSGHHGVQRSYDCPIGKGYFAHISGKTAKEIEQSDEVLHIVPQSTWSLASVPSEEDIIVDDKIDPKNWALTAISSNPPKAKGPYKYHTSSATGTYIYIVDTGIQSDDPEFEGRVINGWGYTPDGDLDQSESHGEMFHGTFVAGIAGGRRHGVAKNTTLVDVKIGYDKAKSDHIWDNTVVDGLCWTANDIKEHKRAKKAVVNLSLSAGDMQCEIARHWVKNLAEGNVTVVIAAGNDGEDVKSTCLGKSRHAIHVGAYDNNFNAAAFSNHGTGIDIWAPGAGVRSVLSQAVLKRTRRGWGWPDDKRSGTSFAAPHVSGVIAGWMAEEDEGLFPSEVRQKIKELSFEGKLGDGDFHDEDVPEEEWEYRLANNRIIYNGADGVPKVIVKENTD</sequence>
<dbReference type="GO" id="GO:0004252">
    <property type="term" value="F:serine-type endopeptidase activity"/>
    <property type="evidence" value="ECO:0007669"/>
    <property type="project" value="UniProtKB-UniRule"/>
</dbReference>
<feature type="signal peptide" evidence="8">
    <location>
        <begin position="1"/>
        <end position="20"/>
    </location>
</feature>
<keyword evidence="5 6" id="KW-0720">Serine protease</keyword>
<dbReference type="InterPro" id="IPR010259">
    <property type="entry name" value="S8pro/Inhibitor_I9"/>
</dbReference>
<dbReference type="Proteomes" id="UP000754883">
    <property type="component" value="Unassembled WGS sequence"/>
</dbReference>
<dbReference type="InterPro" id="IPR015500">
    <property type="entry name" value="Peptidase_S8_subtilisin-rel"/>
</dbReference>
<dbReference type="PROSITE" id="PS51892">
    <property type="entry name" value="SUBTILASE"/>
    <property type="match status" value="1"/>
</dbReference>
<keyword evidence="4 6" id="KW-0378">Hydrolase</keyword>
<dbReference type="InterPro" id="IPR022398">
    <property type="entry name" value="Peptidase_S8_His-AS"/>
</dbReference>
<keyword evidence="3 8" id="KW-0732">Signal</keyword>
<dbReference type="Gene3D" id="3.40.50.200">
    <property type="entry name" value="Peptidase S8/S53 domain"/>
    <property type="match status" value="1"/>
</dbReference>
<evidence type="ECO:0000259" key="9">
    <source>
        <dbReference type="Pfam" id="PF00082"/>
    </source>
</evidence>
<dbReference type="Pfam" id="PF00082">
    <property type="entry name" value="Peptidase_S8"/>
    <property type="match status" value="1"/>
</dbReference>
<dbReference type="InterPro" id="IPR036852">
    <property type="entry name" value="Peptidase_S8/S53_dom_sf"/>
</dbReference>
<comment type="caution">
    <text evidence="11">The sequence shown here is derived from an EMBL/GenBank/DDBJ whole genome shotgun (WGS) entry which is preliminary data.</text>
</comment>
<dbReference type="GO" id="GO:0006508">
    <property type="term" value="P:proteolysis"/>
    <property type="evidence" value="ECO:0007669"/>
    <property type="project" value="UniProtKB-KW"/>
</dbReference>
<evidence type="ECO:0000256" key="7">
    <source>
        <dbReference type="RuleBase" id="RU003355"/>
    </source>
</evidence>
<dbReference type="SUPFAM" id="SSF54897">
    <property type="entry name" value="Protease propeptides/inhibitors"/>
    <property type="match status" value="1"/>
</dbReference>
<comment type="similarity">
    <text evidence="1 6 7">Belongs to the peptidase S8 family.</text>
</comment>
<dbReference type="OrthoDB" id="19448at2759"/>
<evidence type="ECO:0000256" key="4">
    <source>
        <dbReference type="ARBA" id="ARBA00022801"/>
    </source>
</evidence>
<evidence type="ECO:0000313" key="11">
    <source>
        <dbReference type="EMBL" id="CAG9988178.1"/>
    </source>
</evidence>
<evidence type="ECO:0000256" key="1">
    <source>
        <dbReference type="ARBA" id="ARBA00011073"/>
    </source>
</evidence>
<feature type="active site" description="Charge relay system" evidence="6">
    <location>
        <position position="154"/>
    </location>
</feature>
<evidence type="ECO:0000256" key="3">
    <source>
        <dbReference type="ARBA" id="ARBA00022729"/>
    </source>
</evidence>
<dbReference type="AlphaFoldDB" id="A0A9N9UIY1"/>
<gene>
    <name evidence="11" type="ORF">CBYS24578_00017748</name>
</gene>
<feature type="active site" description="Charge relay system" evidence="6">
    <location>
        <position position="191"/>
    </location>
</feature>
<evidence type="ECO:0000256" key="8">
    <source>
        <dbReference type="SAM" id="SignalP"/>
    </source>
</evidence>
<dbReference type="InterPro" id="IPR050131">
    <property type="entry name" value="Peptidase_S8_subtilisin-like"/>
</dbReference>
<dbReference type="PROSITE" id="PS00136">
    <property type="entry name" value="SUBTILASE_ASP"/>
    <property type="match status" value="1"/>
</dbReference>
<dbReference type="Pfam" id="PF05922">
    <property type="entry name" value="Inhibitor_I9"/>
    <property type="match status" value="1"/>
</dbReference>
<accession>A0A9N9UIY1</accession>
<organism evidence="11 12">
    <name type="scientific">Clonostachys byssicola</name>
    <dbReference type="NCBI Taxonomy" id="160290"/>
    <lineage>
        <taxon>Eukaryota</taxon>
        <taxon>Fungi</taxon>
        <taxon>Dikarya</taxon>
        <taxon>Ascomycota</taxon>
        <taxon>Pezizomycotina</taxon>
        <taxon>Sordariomycetes</taxon>
        <taxon>Hypocreomycetidae</taxon>
        <taxon>Hypocreales</taxon>
        <taxon>Bionectriaceae</taxon>
        <taxon>Clonostachys</taxon>
    </lineage>
</organism>
<dbReference type="PANTHER" id="PTHR43806:SF66">
    <property type="entry name" value="SERIN ENDOPEPTIDASE"/>
    <property type="match status" value="1"/>
</dbReference>
<dbReference type="PANTHER" id="PTHR43806">
    <property type="entry name" value="PEPTIDASE S8"/>
    <property type="match status" value="1"/>
</dbReference>